<feature type="transmembrane region" description="Helical" evidence="1">
    <location>
        <begin position="463"/>
        <end position="483"/>
    </location>
</feature>
<protein>
    <submittedName>
        <fullName evidence="2">ABC transporter permease</fullName>
    </submittedName>
</protein>
<feature type="transmembrane region" description="Helical" evidence="1">
    <location>
        <begin position="123"/>
        <end position="146"/>
    </location>
</feature>
<organism evidence="2 3">
    <name type="scientific">Streptomyces palmae</name>
    <dbReference type="NCBI Taxonomy" id="1701085"/>
    <lineage>
        <taxon>Bacteria</taxon>
        <taxon>Bacillati</taxon>
        <taxon>Actinomycetota</taxon>
        <taxon>Actinomycetes</taxon>
        <taxon>Kitasatosporales</taxon>
        <taxon>Streptomycetaceae</taxon>
        <taxon>Streptomyces</taxon>
    </lineage>
</organism>
<dbReference type="OrthoDB" id="2014935at2"/>
<evidence type="ECO:0000313" key="2">
    <source>
        <dbReference type="EMBL" id="TGB06261.1"/>
    </source>
</evidence>
<dbReference type="AlphaFoldDB" id="A0A4Z0H976"/>
<feature type="transmembrane region" description="Helical" evidence="1">
    <location>
        <begin position="432"/>
        <end position="456"/>
    </location>
</feature>
<accession>A0A4Z0H976</accession>
<keyword evidence="1" id="KW-0812">Transmembrane</keyword>
<evidence type="ECO:0000313" key="3">
    <source>
        <dbReference type="Proteomes" id="UP000297948"/>
    </source>
</evidence>
<feature type="transmembrane region" description="Helical" evidence="1">
    <location>
        <begin position="345"/>
        <end position="363"/>
    </location>
</feature>
<gene>
    <name evidence="2" type="ORF">E4099_18555</name>
</gene>
<dbReference type="EMBL" id="SRID01000174">
    <property type="protein sequence ID" value="TGB06261.1"/>
    <property type="molecule type" value="Genomic_DNA"/>
</dbReference>
<keyword evidence="1" id="KW-1133">Transmembrane helix</keyword>
<keyword evidence="3" id="KW-1185">Reference proteome</keyword>
<comment type="caution">
    <text evidence="2">The sequence shown here is derived from an EMBL/GenBank/DDBJ whole genome shotgun (WGS) entry which is preliminary data.</text>
</comment>
<feature type="transmembrane region" description="Helical" evidence="1">
    <location>
        <begin position="239"/>
        <end position="257"/>
    </location>
</feature>
<feature type="transmembrane region" description="Helical" evidence="1">
    <location>
        <begin position="503"/>
        <end position="527"/>
    </location>
</feature>
<proteinExistence type="predicted"/>
<feature type="transmembrane region" description="Helical" evidence="1">
    <location>
        <begin position="297"/>
        <end position="316"/>
    </location>
</feature>
<dbReference type="RefSeq" id="WP_135340212.1">
    <property type="nucleotide sequence ID" value="NZ_JBHLTX010000028.1"/>
</dbReference>
<reference evidence="2 3" key="1">
    <citation type="submission" date="2019-03" db="EMBL/GenBank/DDBJ databases">
        <authorList>
            <person name="Gonzalez-Pimentel J.L."/>
        </authorList>
    </citation>
    <scope>NUCLEOTIDE SEQUENCE [LARGE SCALE GENOMIC DNA]</scope>
    <source>
        <strain evidence="2 3">JCM 31289</strain>
    </source>
</reference>
<keyword evidence="1" id="KW-0472">Membrane</keyword>
<feature type="transmembrane region" description="Helical" evidence="1">
    <location>
        <begin position="396"/>
        <end position="420"/>
    </location>
</feature>
<feature type="transmembrane region" description="Helical" evidence="1">
    <location>
        <begin position="188"/>
        <end position="206"/>
    </location>
</feature>
<evidence type="ECO:0000256" key="1">
    <source>
        <dbReference type="SAM" id="Phobius"/>
    </source>
</evidence>
<feature type="transmembrane region" description="Helical" evidence="1">
    <location>
        <begin position="158"/>
        <end position="181"/>
    </location>
</feature>
<sequence length="534" mass="56057">MNDLAGTRRLMRLVMRRDRLLVPPIYLVFFIVVVSFVSSFEELYPTARERADYADINRSNGGFTTLYGRLYGSSLGELVAWRAGFLPVVIALVSLLVVIRHTRSEEEAGRRELLGATVVGRQAPLTAAFLASFIANLVLGVLVAVAMSARGLPGGGSLALGLECAGAGILFAAIGAVAAQLTSSARGAWAISAIALGLSVLLRIVGDLSAESNGTVAWMSWLSPIGWVQRLRPYADEQWWVLALIIGATGALLALAFRLSDRRDLGAGLLPQRLGSATAAPSLRSPLALAWRLHRGVLGGWVAGFVVLGVVLGSLAESIKDMLNDNQDLEDIFSRTGGASGLVDAYLATIMSILGVFAAGYAIQSTLRLRYEESAGRLEPILAAPVGRLRWAASHLVFAILGPVAALTAAGLAAGVTHGVNTGDMGHELPRVFGAAVAEIPAVLVLTAFTVALFGLLPRLTGLAWAGLGMCLFFGLIGSAMKLDQWLLDLSPFTHIPHLPGGSVSATPFVALLVIAVAMAAAGLAGFRRRPVAD</sequence>
<name>A0A4Z0H976_9ACTN</name>
<dbReference type="Proteomes" id="UP000297948">
    <property type="component" value="Unassembled WGS sequence"/>
</dbReference>
<feature type="transmembrane region" description="Helical" evidence="1">
    <location>
        <begin position="79"/>
        <end position="102"/>
    </location>
</feature>
<feature type="transmembrane region" description="Helical" evidence="1">
    <location>
        <begin position="20"/>
        <end position="40"/>
    </location>
</feature>